<dbReference type="GO" id="GO:0003924">
    <property type="term" value="F:GTPase activity"/>
    <property type="evidence" value="ECO:0007669"/>
    <property type="project" value="InterPro"/>
</dbReference>
<dbReference type="InterPro" id="IPR037103">
    <property type="entry name" value="Tubulin/FtsZ-like_C"/>
</dbReference>
<dbReference type="CDD" id="cd02187">
    <property type="entry name" value="beta_tubulin"/>
    <property type="match status" value="1"/>
</dbReference>
<feature type="domain" description="Tubulin/FtsZ 2-layer sandwich" evidence="8">
    <location>
        <begin position="246"/>
        <end position="382"/>
    </location>
</feature>
<dbReference type="PRINTS" id="PR01163">
    <property type="entry name" value="BETATUBULIN"/>
</dbReference>
<dbReference type="GO" id="GO:0005874">
    <property type="term" value="C:microtubule"/>
    <property type="evidence" value="ECO:0007669"/>
    <property type="project" value="UniProtKB-KW"/>
</dbReference>
<sequence>MREIVHLQVGQCGNQIGSKFWQEISQEHGIDPNGVYCGNKDLQLERVNVYYTQGPSANYVPRAVFVDLQPSTLNSVRSSEYGKLYRPDNFISGQGSAGNNWAKGHYSDGMMLLESVFEVIRKEMEDCDCPQGCQLVHSLGGGTGSGFGTLLISKLRDEYPRLLLLNFSVFSGNKASDIVVQPYNCALGISHMIGNTDQTICIDNDALYNMCQQSKHTDSLMYLDLNELISSTMADVTTCLRFPGKMSIDLRKLAVNMVPFPRLHFLIPGHIAITPATTTENIHTVSNIIREMFEAKNMLTTCDLRYGHYLSIAAIFRGRVSLKEIDDEMLNVQKMKMFQFADWIPNYCKTDVCDIPRRGEEFSATFLANSTSVHETFNQIKAHFSAMFKRKAFLHWYMGEGMEQLDFIEARSNLNDLISEYQKCQELAAVYGSNRAME</sequence>
<dbReference type="InterPro" id="IPR018316">
    <property type="entry name" value="Tubulin/FtsZ_2-layer-sand-dom"/>
</dbReference>
<evidence type="ECO:0000259" key="7">
    <source>
        <dbReference type="SMART" id="SM00864"/>
    </source>
</evidence>
<dbReference type="Pfam" id="PF00091">
    <property type="entry name" value="Tubulin"/>
    <property type="match status" value="1"/>
</dbReference>
<dbReference type="SUPFAM" id="SSF52490">
    <property type="entry name" value="Tubulin nucleotide-binding domain-like"/>
    <property type="match status" value="1"/>
</dbReference>
<dbReference type="SMART" id="SM00864">
    <property type="entry name" value="Tubulin"/>
    <property type="match status" value="1"/>
</dbReference>
<dbReference type="Gene3D" id="1.10.287.600">
    <property type="entry name" value="Helix hairpin bin"/>
    <property type="match status" value="1"/>
</dbReference>
<dbReference type="AlphaFoldDB" id="I6T373"/>
<dbReference type="SMART" id="SM00865">
    <property type="entry name" value="Tubulin_C"/>
    <property type="match status" value="1"/>
</dbReference>
<evidence type="ECO:0000256" key="3">
    <source>
        <dbReference type="ARBA" id="ARBA00022701"/>
    </source>
</evidence>
<comment type="function">
    <text evidence="6">Tubulin is the major constituent of microtubules, a cylinder consisting of laterally associated linear protofilaments composed of alpha- and beta-tubulin heterodimers. Microtubules grow by the addition of GTP-tubulin dimers to the microtubule end, where a stabilizing cap forms. Below the cap, tubulin dimers are in GDP-bound state, owing to GTPase activity of alpha-tubulin.</text>
</comment>
<dbReference type="InterPro" id="IPR003008">
    <property type="entry name" value="Tubulin_FtsZ_GTPase"/>
</dbReference>
<dbReference type="PROSITE" id="PS00228">
    <property type="entry name" value="TUBULIN_B_AUTOREG"/>
    <property type="match status" value="1"/>
</dbReference>
<evidence type="ECO:0000256" key="5">
    <source>
        <dbReference type="ARBA" id="ARBA00023134"/>
    </source>
</evidence>
<dbReference type="SUPFAM" id="SSF55307">
    <property type="entry name" value="Tubulin C-terminal domain-like"/>
    <property type="match status" value="1"/>
</dbReference>
<keyword evidence="3 6" id="KW-0493">Microtubule</keyword>
<dbReference type="InterPro" id="IPR013838">
    <property type="entry name" value="Beta-tubulin_BS"/>
</dbReference>
<keyword evidence="5 6" id="KW-0342">GTP-binding</keyword>
<keyword evidence="4 6" id="KW-0547">Nucleotide-binding</keyword>
<name>I6T373_TELDL</name>
<dbReference type="PANTHER" id="PTHR11588">
    <property type="entry name" value="TUBULIN"/>
    <property type="match status" value="1"/>
</dbReference>
<evidence type="ECO:0000313" key="9">
    <source>
        <dbReference type="EMBL" id="AFM80053.1"/>
    </source>
</evidence>
<evidence type="ECO:0000256" key="2">
    <source>
        <dbReference type="ARBA" id="ARBA00009636"/>
    </source>
</evidence>
<evidence type="ECO:0000256" key="6">
    <source>
        <dbReference type="RuleBase" id="RU000352"/>
    </source>
</evidence>
<dbReference type="PRINTS" id="PR01161">
    <property type="entry name" value="TUBULIN"/>
</dbReference>
<feature type="domain" description="Tubulin/FtsZ GTPase" evidence="7">
    <location>
        <begin position="47"/>
        <end position="244"/>
    </location>
</feature>
<comment type="subunit">
    <text evidence="6">Dimer of alpha and beta chains. A typical microtubule is a hollow water-filled tube with an outer diameter of 25 nm and an inner diameter of 15 nM. Alpha-beta heterodimers associate head-to-tail to form protofilaments running lengthwise along the microtubule wall with the beta-tubulin subunit facing the microtubule plus end conferring a structural polarity. Microtubules usually have 13 protofilaments but different protofilament numbers can be found in some organisms and specialized cells.</text>
</comment>
<dbReference type="InterPro" id="IPR008280">
    <property type="entry name" value="Tub_FtsZ_C"/>
</dbReference>
<dbReference type="GO" id="GO:0005525">
    <property type="term" value="F:GTP binding"/>
    <property type="evidence" value="ECO:0007669"/>
    <property type="project" value="UniProtKB-UniRule"/>
</dbReference>
<organism evidence="9">
    <name type="scientific">Teleopsis dalmanni</name>
    <name type="common">Malaysian stalk-eyed fly</name>
    <name type="synonym">Cyrtodiopsis dalmanni</name>
    <dbReference type="NCBI Taxonomy" id="139649"/>
    <lineage>
        <taxon>Eukaryota</taxon>
        <taxon>Metazoa</taxon>
        <taxon>Ecdysozoa</taxon>
        <taxon>Arthropoda</taxon>
        <taxon>Hexapoda</taxon>
        <taxon>Insecta</taxon>
        <taxon>Pterygota</taxon>
        <taxon>Neoptera</taxon>
        <taxon>Endopterygota</taxon>
        <taxon>Diptera</taxon>
        <taxon>Brachycera</taxon>
        <taxon>Muscomorpha</taxon>
        <taxon>Diopsoidea</taxon>
        <taxon>Diopsidae</taxon>
        <taxon>Teleopsis</taxon>
    </lineage>
</organism>
<reference evidence="9" key="1">
    <citation type="journal article" date="2012" name="Philos. Trans. R. Soc. Lond., B, Biol. Sci.">
        <title>Gene duplication, tissue-specific gene expression and sexual conflict in stalk-eyed flies (Diopsidae).</title>
        <authorList>
            <person name="Baker R.H."/>
            <person name="Narechania A."/>
            <person name="Johns P.M."/>
            <person name="Wilkinson G.S."/>
        </authorList>
    </citation>
    <scope>NUCLEOTIDE SEQUENCE</scope>
    <source>
        <strain evidence="9">TdGom_1</strain>
    </source>
</reference>
<dbReference type="EMBL" id="JQ866702">
    <property type="protein sequence ID" value="AFM80053.1"/>
    <property type="molecule type" value="Genomic_DNA"/>
</dbReference>
<evidence type="ECO:0000256" key="1">
    <source>
        <dbReference type="ARBA" id="ARBA00001946"/>
    </source>
</evidence>
<dbReference type="InterPro" id="IPR000217">
    <property type="entry name" value="Tubulin"/>
</dbReference>
<evidence type="ECO:0000259" key="8">
    <source>
        <dbReference type="SMART" id="SM00865"/>
    </source>
</evidence>
<dbReference type="PROSITE" id="PS00227">
    <property type="entry name" value="TUBULIN"/>
    <property type="match status" value="1"/>
</dbReference>
<accession>I6T373</accession>
<dbReference type="Pfam" id="PF03953">
    <property type="entry name" value="Tubulin_C"/>
    <property type="match status" value="1"/>
</dbReference>
<dbReference type="InterPro" id="IPR036525">
    <property type="entry name" value="Tubulin/FtsZ_GTPase_sf"/>
</dbReference>
<comment type="cofactor">
    <cofactor evidence="1">
        <name>Mg(2+)</name>
        <dbReference type="ChEBI" id="CHEBI:18420"/>
    </cofactor>
</comment>
<dbReference type="InterPro" id="IPR002453">
    <property type="entry name" value="Beta_tubulin"/>
</dbReference>
<comment type="similarity">
    <text evidence="2 6">Belongs to the tubulin family.</text>
</comment>
<dbReference type="GO" id="GO:0005200">
    <property type="term" value="F:structural constituent of cytoskeleton"/>
    <property type="evidence" value="ECO:0007669"/>
    <property type="project" value="InterPro"/>
</dbReference>
<protein>
    <recommendedName>
        <fullName evidence="6">Tubulin beta chain</fullName>
    </recommendedName>
</protein>
<dbReference type="InterPro" id="IPR017975">
    <property type="entry name" value="Tubulin_CS"/>
</dbReference>
<proteinExistence type="inferred from homology"/>
<dbReference type="Gene3D" id="3.40.50.1440">
    <property type="entry name" value="Tubulin/FtsZ, GTPase domain"/>
    <property type="match status" value="1"/>
</dbReference>
<dbReference type="InterPro" id="IPR023123">
    <property type="entry name" value="Tubulin_C"/>
</dbReference>
<evidence type="ECO:0000256" key="4">
    <source>
        <dbReference type="ARBA" id="ARBA00022741"/>
    </source>
</evidence>
<dbReference type="GO" id="GO:0007017">
    <property type="term" value="P:microtubule-based process"/>
    <property type="evidence" value="ECO:0007669"/>
    <property type="project" value="InterPro"/>
</dbReference>
<dbReference type="Gene3D" id="3.30.1330.20">
    <property type="entry name" value="Tubulin/FtsZ, C-terminal domain"/>
    <property type="match status" value="1"/>
</dbReference>